<dbReference type="InterPro" id="IPR037401">
    <property type="entry name" value="SnoaL-like"/>
</dbReference>
<organism evidence="2 3">
    <name type="scientific">Sphingorhabdus wooponensis</name>
    <dbReference type="NCBI Taxonomy" id="940136"/>
    <lineage>
        <taxon>Bacteria</taxon>
        <taxon>Pseudomonadati</taxon>
        <taxon>Pseudomonadota</taxon>
        <taxon>Alphaproteobacteria</taxon>
        <taxon>Sphingomonadales</taxon>
        <taxon>Sphingomonadaceae</taxon>
        <taxon>Sphingorhabdus</taxon>
    </lineage>
</organism>
<dbReference type="EMBL" id="RWJI01000001">
    <property type="protein sequence ID" value="RRQ51761.1"/>
    <property type="molecule type" value="Genomic_DNA"/>
</dbReference>
<name>A0A426RS61_9SPHN</name>
<accession>A0A426RS61</accession>
<evidence type="ECO:0000259" key="1">
    <source>
        <dbReference type="Pfam" id="PF12680"/>
    </source>
</evidence>
<dbReference type="Gene3D" id="3.10.450.50">
    <property type="match status" value="1"/>
</dbReference>
<reference evidence="2 3" key="1">
    <citation type="submission" date="2018-12" db="EMBL/GenBank/DDBJ databases">
        <authorList>
            <person name="Kim S.-J."/>
            <person name="Jung G.-Y."/>
        </authorList>
    </citation>
    <scope>NUCLEOTIDE SEQUENCE [LARGE SCALE GENOMIC DNA]</scope>
    <source>
        <strain evidence="2 3">03SU3-P</strain>
    </source>
</reference>
<evidence type="ECO:0000313" key="2">
    <source>
        <dbReference type="EMBL" id="RRQ51761.1"/>
    </source>
</evidence>
<dbReference type="OrthoDB" id="582835at2"/>
<dbReference type="SUPFAM" id="SSF54427">
    <property type="entry name" value="NTF2-like"/>
    <property type="match status" value="1"/>
</dbReference>
<comment type="caution">
    <text evidence="2">The sequence shown here is derived from an EMBL/GenBank/DDBJ whole genome shotgun (WGS) entry which is preliminary data.</text>
</comment>
<gene>
    <name evidence="2" type="ORF">D7D48_02380</name>
</gene>
<sequence length="137" mass="15182">MPDVREDSMALIARYYAAFNAMDIEAILACLTDDVAHDINQGERETGKDAFRAFLGRMDHAYSEQLRDIVIMTSRNGARAAAEFMVHGVYKVADEGFPPAHGQSYVLPAGGFFDIKDGKIARVSVYYNLADWIAQVS</sequence>
<protein>
    <submittedName>
        <fullName evidence="2">Isopropylmalate/homocitrate/citramalate synthase</fullName>
    </submittedName>
</protein>
<dbReference type="InterPro" id="IPR011721">
    <property type="entry name" value="CHP02096"/>
</dbReference>
<keyword evidence="3" id="KW-1185">Reference proteome</keyword>
<proteinExistence type="predicted"/>
<dbReference type="Pfam" id="PF12680">
    <property type="entry name" value="SnoaL_2"/>
    <property type="match status" value="1"/>
</dbReference>
<dbReference type="InterPro" id="IPR032710">
    <property type="entry name" value="NTF2-like_dom_sf"/>
</dbReference>
<evidence type="ECO:0000313" key="3">
    <source>
        <dbReference type="Proteomes" id="UP000268553"/>
    </source>
</evidence>
<dbReference type="CDD" id="cd00531">
    <property type="entry name" value="NTF2_like"/>
    <property type="match status" value="1"/>
</dbReference>
<dbReference type="RefSeq" id="WP_125229776.1">
    <property type="nucleotide sequence ID" value="NZ_RWJI01000001.1"/>
</dbReference>
<feature type="domain" description="SnoaL-like" evidence="1">
    <location>
        <begin position="13"/>
        <end position="123"/>
    </location>
</feature>
<dbReference type="NCBIfam" id="TIGR02096">
    <property type="entry name" value="ketosteroid isomerase-related protein"/>
    <property type="match status" value="1"/>
</dbReference>
<dbReference type="AlphaFoldDB" id="A0A426RS61"/>
<dbReference type="Proteomes" id="UP000268553">
    <property type="component" value="Unassembled WGS sequence"/>
</dbReference>